<dbReference type="Proteomes" id="UP000671852">
    <property type="component" value="Chromosome"/>
</dbReference>
<dbReference type="RefSeq" id="WP_207561098.1">
    <property type="nucleotide sequence ID" value="NZ_CP046072.1"/>
</dbReference>
<reference evidence="1" key="2">
    <citation type="submission" date="2021-04" db="EMBL/GenBank/DDBJ databases">
        <title>Isolation and characterization of a novel species of the genus Sulfurimonas.</title>
        <authorList>
            <person name="Fukui M."/>
        </authorList>
    </citation>
    <scope>NUCLEOTIDE SEQUENCE</scope>
    <source>
        <strain evidence="1">H1576</strain>
    </source>
</reference>
<dbReference type="EMBL" id="CP046072">
    <property type="protein sequence ID" value="QSZ42282.1"/>
    <property type="molecule type" value="Genomic_DNA"/>
</dbReference>
<reference evidence="1" key="1">
    <citation type="submission" date="2019-11" db="EMBL/GenBank/DDBJ databases">
        <authorList>
            <person name="Kojima H."/>
        </authorList>
    </citation>
    <scope>NUCLEOTIDE SEQUENCE</scope>
    <source>
        <strain evidence="1">H1576</strain>
    </source>
</reference>
<evidence type="ECO:0000313" key="1">
    <source>
        <dbReference type="EMBL" id="QSZ42282.1"/>
    </source>
</evidence>
<organism evidence="1 2">
    <name type="scientific">Sulfurimonas aquatica</name>
    <dbReference type="NCBI Taxonomy" id="2672570"/>
    <lineage>
        <taxon>Bacteria</taxon>
        <taxon>Pseudomonadati</taxon>
        <taxon>Campylobacterota</taxon>
        <taxon>Epsilonproteobacteria</taxon>
        <taxon>Campylobacterales</taxon>
        <taxon>Sulfurimonadaceae</taxon>
        <taxon>Sulfurimonas</taxon>
    </lineage>
</organism>
<proteinExistence type="predicted"/>
<dbReference type="KEGG" id="saqt:GJV85_09245"/>
<keyword evidence="2" id="KW-1185">Reference proteome</keyword>
<accession>A0A975B141</accession>
<sequence>MYKVNVSNPCSCFIRNGFVESQEFTTKEEAKEEANKLMQTMKSNFCQKHDFSMSEQFGDFNIYIKPRR</sequence>
<name>A0A975B141_9BACT</name>
<evidence type="ECO:0000313" key="2">
    <source>
        <dbReference type="Proteomes" id="UP000671852"/>
    </source>
</evidence>
<gene>
    <name evidence="1" type="ORF">GJV85_09245</name>
</gene>
<protein>
    <submittedName>
        <fullName evidence="1">Uncharacterized protein</fullName>
    </submittedName>
</protein>
<dbReference type="AlphaFoldDB" id="A0A975B141"/>